<keyword evidence="2" id="KW-1185">Reference proteome</keyword>
<evidence type="ECO:0000313" key="2">
    <source>
        <dbReference type="Proteomes" id="UP000198634"/>
    </source>
</evidence>
<gene>
    <name evidence="1" type="ORF">SAMN04488092_11391</name>
</gene>
<dbReference type="EMBL" id="FOEP01000013">
    <property type="protein sequence ID" value="SEQ80079.1"/>
    <property type="molecule type" value="Genomic_DNA"/>
</dbReference>
<dbReference type="AlphaFoldDB" id="A0A1H9IZY2"/>
<dbReference type="Proteomes" id="UP000198634">
    <property type="component" value="Unassembled WGS sequence"/>
</dbReference>
<sequence length="195" mass="22192">MGRRQDSYASINANEMREFQDKVVAPSLGRLQPIPRELIGGQNSYLAQIARDNSHNSLCYEIRLSFALTIGAAFERNLRLWLVLRSEVAADRIERANRQTLFQYVRDLRGSRAAVMHDASLLELWELVSVARHGDGTAAKRLMALNSDLWAHQDTEMQAVSEKVGLRAYSMRVQDADLERYFASVVTFWETVSSE</sequence>
<protein>
    <submittedName>
        <fullName evidence="1">Uncharacterized protein</fullName>
    </submittedName>
</protein>
<name>A0A1H9IZY2_9RHOB</name>
<proteinExistence type="predicted"/>
<reference evidence="1 2" key="1">
    <citation type="submission" date="2016-10" db="EMBL/GenBank/DDBJ databases">
        <authorList>
            <person name="de Groot N.N."/>
        </authorList>
    </citation>
    <scope>NUCLEOTIDE SEQUENCE [LARGE SCALE GENOMIC DNA]</scope>
    <source>
        <strain evidence="1 2">DSM 22007</strain>
    </source>
</reference>
<organism evidence="1 2">
    <name type="scientific">Thalassovita taeanensis</name>
    <dbReference type="NCBI Taxonomy" id="657014"/>
    <lineage>
        <taxon>Bacteria</taxon>
        <taxon>Pseudomonadati</taxon>
        <taxon>Pseudomonadota</taxon>
        <taxon>Alphaproteobacteria</taxon>
        <taxon>Rhodobacterales</taxon>
        <taxon>Roseobacteraceae</taxon>
        <taxon>Thalassovita</taxon>
    </lineage>
</organism>
<evidence type="ECO:0000313" key="1">
    <source>
        <dbReference type="EMBL" id="SEQ80079.1"/>
    </source>
</evidence>
<accession>A0A1H9IZY2</accession>